<accession>A0A3N2Q496</accession>
<dbReference type="SUPFAM" id="SSF51735">
    <property type="entry name" value="NAD(P)-binding Rossmann-fold domains"/>
    <property type="match status" value="1"/>
</dbReference>
<evidence type="ECO:0000313" key="4">
    <source>
        <dbReference type="Proteomes" id="UP000272025"/>
    </source>
</evidence>
<evidence type="ECO:0000259" key="2">
    <source>
        <dbReference type="Pfam" id="PF13460"/>
    </source>
</evidence>
<dbReference type="Gene3D" id="3.40.50.720">
    <property type="entry name" value="NAD(P)-binding Rossmann-like Domain"/>
    <property type="match status" value="1"/>
</dbReference>
<dbReference type="Pfam" id="PF13460">
    <property type="entry name" value="NAD_binding_10"/>
    <property type="match status" value="1"/>
</dbReference>
<comment type="similarity">
    <text evidence="1">Belongs to the avfA family.</text>
</comment>
<dbReference type="InterPro" id="IPR016040">
    <property type="entry name" value="NAD(P)-bd_dom"/>
</dbReference>
<dbReference type="GeneID" id="39579877"/>
<proteinExistence type="inferred from homology"/>
<gene>
    <name evidence="3" type="ORF">SODALDRAFT_331199</name>
</gene>
<dbReference type="AlphaFoldDB" id="A0A3N2Q496"/>
<dbReference type="OrthoDB" id="63935at2759"/>
<evidence type="ECO:0000256" key="1">
    <source>
        <dbReference type="ARBA" id="ARBA00038376"/>
    </source>
</evidence>
<name>A0A3N2Q496_SODAK</name>
<dbReference type="EMBL" id="ML119052">
    <property type="protein sequence ID" value="ROT41468.1"/>
    <property type="molecule type" value="Genomic_DNA"/>
</dbReference>
<organism evidence="3 4">
    <name type="scientific">Sodiomyces alkalinus (strain CBS 110278 / VKM F-3762 / F11)</name>
    <name type="common">Alkaliphilic filamentous fungus</name>
    <dbReference type="NCBI Taxonomy" id="1314773"/>
    <lineage>
        <taxon>Eukaryota</taxon>
        <taxon>Fungi</taxon>
        <taxon>Dikarya</taxon>
        <taxon>Ascomycota</taxon>
        <taxon>Pezizomycotina</taxon>
        <taxon>Sordariomycetes</taxon>
        <taxon>Hypocreomycetidae</taxon>
        <taxon>Glomerellales</taxon>
        <taxon>Plectosphaerellaceae</taxon>
        <taxon>Sodiomyces</taxon>
    </lineage>
</organism>
<dbReference type="RefSeq" id="XP_028469274.1">
    <property type="nucleotide sequence ID" value="XM_028611399.1"/>
</dbReference>
<keyword evidence="4" id="KW-1185">Reference proteome</keyword>
<dbReference type="PANTHER" id="PTHR15020:SF50">
    <property type="entry name" value="UPF0659 PROTEIN YMR090W"/>
    <property type="match status" value="1"/>
</dbReference>
<dbReference type="PROSITE" id="PS51257">
    <property type="entry name" value="PROKAR_LIPOPROTEIN"/>
    <property type="match status" value="1"/>
</dbReference>
<sequence>MTTAAIKHVAFFGATGGCTLAALDLAIQDARLKCHALVRNESKLREKLSTRKVPEDAIKSRLNIVTGDVKDVAAVRNVLFPSELNGNPVDVIISGIGGVPQFTWRGPTLEDPHICENGTKTILEGLASLKGVADAKKPRFCVISTTGLSQTRDVPHLMRPLYWVLLQIPMADKTKMEAAVLEDAGRSAAERLTASSVICRPSMLTNGSTTSLEQIRVGLGDDMPAVGYTISRDDVGLWLYHNVIHGDVKGVTSITY</sequence>
<evidence type="ECO:0000313" key="3">
    <source>
        <dbReference type="EMBL" id="ROT41468.1"/>
    </source>
</evidence>
<dbReference type="InterPro" id="IPR036291">
    <property type="entry name" value="NAD(P)-bd_dom_sf"/>
</dbReference>
<dbReference type="PANTHER" id="PTHR15020">
    <property type="entry name" value="FLAVIN REDUCTASE-RELATED"/>
    <property type="match status" value="1"/>
</dbReference>
<protein>
    <recommendedName>
        <fullName evidence="2">NAD(P)-binding domain-containing protein</fullName>
    </recommendedName>
</protein>
<dbReference type="STRING" id="1314773.A0A3N2Q496"/>
<reference evidence="3 4" key="1">
    <citation type="journal article" date="2018" name="Mol. Ecol.">
        <title>The obligate alkalophilic soda-lake fungus Sodiomyces alkalinus has shifted to a protein diet.</title>
        <authorList>
            <person name="Grum-Grzhimaylo A.A."/>
            <person name="Falkoski D.L."/>
            <person name="van den Heuvel J."/>
            <person name="Valero-Jimenez C.A."/>
            <person name="Min B."/>
            <person name="Choi I.G."/>
            <person name="Lipzen A."/>
            <person name="Daum C.G."/>
            <person name="Aanen D.K."/>
            <person name="Tsang A."/>
            <person name="Henrissat B."/>
            <person name="Bilanenko E.N."/>
            <person name="de Vries R.P."/>
            <person name="van Kan J.A.L."/>
            <person name="Grigoriev I.V."/>
            <person name="Debets A.J.M."/>
        </authorList>
    </citation>
    <scope>NUCLEOTIDE SEQUENCE [LARGE SCALE GENOMIC DNA]</scope>
    <source>
        <strain evidence="3 4">F11</strain>
    </source>
</reference>
<dbReference type="Proteomes" id="UP000272025">
    <property type="component" value="Unassembled WGS sequence"/>
</dbReference>
<feature type="domain" description="NAD(P)-binding" evidence="2">
    <location>
        <begin position="13"/>
        <end position="239"/>
    </location>
</feature>